<dbReference type="PANTHER" id="PTHR22916:SF3">
    <property type="entry name" value="UDP-GLCNAC:BETAGAL BETA-1,3-N-ACETYLGLUCOSAMINYLTRANSFERASE-LIKE PROTEIN 1"/>
    <property type="match status" value="1"/>
</dbReference>
<dbReference type="Pfam" id="PF00535">
    <property type="entry name" value="Glycos_transf_2"/>
    <property type="match status" value="1"/>
</dbReference>
<proteinExistence type="predicted"/>
<name>A0ABV9JG71_9LACT</name>
<dbReference type="EMBL" id="JBHSGD010000007">
    <property type="protein sequence ID" value="MFC4653049.1"/>
    <property type="molecule type" value="Genomic_DNA"/>
</dbReference>
<dbReference type="Gene3D" id="3.90.550.10">
    <property type="entry name" value="Spore Coat Polysaccharide Biosynthesis Protein SpsA, Chain A"/>
    <property type="match status" value="1"/>
</dbReference>
<dbReference type="SUPFAM" id="SSF53448">
    <property type="entry name" value="Nucleotide-diphospho-sugar transferases"/>
    <property type="match status" value="1"/>
</dbReference>
<dbReference type="RefSeq" id="WP_213536779.1">
    <property type="nucleotide sequence ID" value="NZ_BOVQ01000009.1"/>
</dbReference>
<reference evidence="3" key="1">
    <citation type="journal article" date="2019" name="Int. J. Syst. Evol. Microbiol.">
        <title>The Global Catalogue of Microorganisms (GCM) 10K type strain sequencing project: providing services to taxonomists for standard genome sequencing and annotation.</title>
        <authorList>
            <consortium name="The Broad Institute Genomics Platform"/>
            <consortium name="The Broad Institute Genome Sequencing Center for Infectious Disease"/>
            <person name="Wu L."/>
            <person name="Ma J."/>
        </authorList>
    </citation>
    <scope>NUCLEOTIDE SEQUENCE [LARGE SCALE GENOMIC DNA]</scope>
    <source>
        <strain evidence="3">CCUG 63287</strain>
    </source>
</reference>
<dbReference type="InterPro" id="IPR001173">
    <property type="entry name" value="Glyco_trans_2-like"/>
</dbReference>
<dbReference type="PANTHER" id="PTHR22916">
    <property type="entry name" value="GLYCOSYLTRANSFERASE"/>
    <property type="match status" value="1"/>
</dbReference>
<evidence type="ECO:0000259" key="1">
    <source>
        <dbReference type="Pfam" id="PF00535"/>
    </source>
</evidence>
<dbReference type="Proteomes" id="UP001595987">
    <property type="component" value="Unassembled WGS sequence"/>
</dbReference>
<protein>
    <submittedName>
        <fullName evidence="2">Glycosyltransferase family 2 protein</fullName>
    </submittedName>
</protein>
<feature type="domain" description="Glycosyltransferase 2-like" evidence="1">
    <location>
        <begin position="6"/>
        <end position="134"/>
    </location>
</feature>
<keyword evidence="3" id="KW-1185">Reference proteome</keyword>
<sequence>MVFKISVAVTCYNHSDYIEKCLRSIFEQTHQEIELLVFNDGSTDNSDEVITKVLETSPFAETHYFSAENKGVARVRNEALAKFTGDFLFFMDSDNFLNENHLEILLTELSKKSADIAYCQLWDFEHKHNLLREDLDFSWEKELEGNLIDVSSLVKREVLKNVQFDETLQNLEDFDFWLNIFMQHQAKAIFVSETKLNYRVLDDSRSARDDWEQYYQSYFYILDKYRDKISDDIIHALQSNVFLWVKNYEALKQDLAQDFEQKLADKDQHIKDQDEFIQKALHDKDVHIESQAAEIENLKNSPEYRLGRKLRHPFRK</sequence>
<gene>
    <name evidence="2" type="ORF">ACFO26_09025</name>
</gene>
<accession>A0ABV9JG71</accession>
<comment type="caution">
    <text evidence="2">The sequence shown here is derived from an EMBL/GenBank/DDBJ whole genome shotgun (WGS) entry which is preliminary data.</text>
</comment>
<organism evidence="2 3">
    <name type="scientific">Lactococcus nasutitermitis</name>
    <dbReference type="NCBI Taxonomy" id="1652957"/>
    <lineage>
        <taxon>Bacteria</taxon>
        <taxon>Bacillati</taxon>
        <taxon>Bacillota</taxon>
        <taxon>Bacilli</taxon>
        <taxon>Lactobacillales</taxon>
        <taxon>Streptococcaceae</taxon>
        <taxon>Lactococcus</taxon>
    </lineage>
</organism>
<evidence type="ECO:0000313" key="3">
    <source>
        <dbReference type="Proteomes" id="UP001595987"/>
    </source>
</evidence>
<dbReference type="CDD" id="cd00761">
    <property type="entry name" value="Glyco_tranf_GTA_type"/>
    <property type="match status" value="1"/>
</dbReference>
<dbReference type="InterPro" id="IPR029044">
    <property type="entry name" value="Nucleotide-diphossugar_trans"/>
</dbReference>
<evidence type="ECO:0000313" key="2">
    <source>
        <dbReference type="EMBL" id="MFC4653049.1"/>
    </source>
</evidence>